<dbReference type="Gene3D" id="3.40.50.150">
    <property type="entry name" value="Vaccinia Virus protein VP39"/>
    <property type="match status" value="1"/>
</dbReference>
<dbReference type="EMBL" id="VWSH01000001">
    <property type="protein sequence ID" value="KAA5536129.1"/>
    <property type="molecule type" value="Genomic_DNA"/>
</dbReference>
<evidence type="ECO:0000313" key="2">
    <source>
        <dbReference type="EMBL" id="KAA5536129.1"/>
    </source>
</evidence>
<dbReference type="GO" id="GO:0032259">
    <property type="term" value="P:methylation"/>
    <property type="evidence" value="ECO:0007669"/>
    <property type="project" value="UniProtKB-KW"/>
</dbReference>
<dbReference type="InterPro" id="IPR025714">
    <property type="entry name" value="Methyltranfer_dom"/>
</dbReference>
<dbReference type="Pfam" id="PF13847">
    <property type="entry name" value="Methyltransf_31"/>
    <property type="match status" value="1"/>
</dbReference>
<dbReference type="RefSeq" id="WP_150030702.1">
    <property type="nucleotide sequence ID" value="NZ_VWSH01000001.1"/>
</dbReference>
<evidence type="ECO:0000313" key="3">
    <source>
        <dbReference type="Proteomes" id="UP000323632"/>
    </source>
</evidence>
<accession>A0A5M6CSK7</accession>
<dbReference type="CDD" id="cd02440">
    <property type="entry name" value="AdoMet_MTases"/>
    <property type="match status" value="1"/>
</dbReference>
<dbReference type="GO" id="GO:0008168">
    <property type="term" value="F:methyltransferase activity"/>
    <property type="evidence" value="ECO:0007669"/>
    <property type="project" value="UniProtKB-KW"/>
</dbReference>
<reference evidence="2 3" key="1">
    <citation type="submission" date="2019-09" db="EMBL/GenBank/DDBJ databases">
        <title>Genome sequence and assembly of Taibaiella sp.</title>
        <authorList>
            <person name="Chhetri G."/>
        </authorList>
    </citation>
    <scope>NUCLEOTIDE SEQUENCE [LARGE SCALE GENOMIC DNA]</scope>
    <source>
        <strain evidence="2 3">KVB11</strain>
    </source>
</reference>
<sequence>MSQKHYDISYLEDTAKLLGNLKKHSYQPFQQITNGTIADLGCGTGIDAINMAKMMDPQVQVIGVDHDPQMIEKAKSSSADVENVDFVLSEVYPLSYENVALSGIRAERLLQHLKNTETVIAEIKRVLAVDAPFVIVETDWQSLSFYNGDPVTEKKITQYLTEEKINNGLAAKKLTSYLEQGGFRDIRLEIFPFVLRTYKEACDYIWIDRMVNEMAEKNYISGSEHEVFMEALKNADAQQHFGCAINIVVASCIK</sequence>
<dbReference type="PANTHER" id="PTHR43861">
    <property type="entry name" value="TRANS-ACONITATE 2-METHYLTRANSFERASE-RELATED"/>
    <property type="match status" value="1"/>
</dbReference>
<dbReference type="AlphaFoldDB" id="A0A5M6CSK7"/>
<dbReference type="SUPFAM" id="SSF53335">
    <property type="entry name" value="S-adenosyl-L-methionine-dependent methyltransferases"/>
    <property type="match status" value="1"/>
</dbReference>
<feature type="domain" description="Methyltransferase" evidence="1">
    <location>
        <begin position="35"/>
        <end position="147"/>
    </location>
</feature>
<comment type="caution">
    <text evidence="2">The sequence shown here is derived from an EMBL/GenBank/DDBJ whole genome shotgun (WGS) entry which is preliminary data.</text>
</comment>
<evidence type="ECO:0000259" key="1">
    <source>
        <dbReference type="Pfam" id="PF13847"/>
    </source>
</evidence>
<gene>
    <name evidence="2" type="ORF">F0919_00210</name>
</gene>
<organism evidence="2 3">
    <name type="scientific">Taibaiella lutea</name>
    <dbReference type="NCBI Taxonomy" id="2608001"/>
    <lineage>
        <taxon>Bacteria</taxon>
        <taxon>Pseudomonadati</taxon>
        <taxon>Bacteroidota</taxon>
        <taxon>Chitinophagia</taxon>
        <taxon>Chitinophagales</taxon>
        <taxon>Chitinophagaceae</taxon>
        <taxon>Taibaiella</taxon>
    </lineage>
</organism>
<keyword evidence="2" id="KW-0489">Methyltransferase</keyword>
<dbReference type="Proteomes" id="UP000323632">
    <property type="component" value="Unassembled WGS sequence"/>
</dbReference>
<name>A0A5M6CSK7_9BACT</name>
<proteinExistence type="predicted"/>
<dbReference type="PANTHER" id="PTHR43861:SF1">
    <property type="entry name" value="TRANS-ACONITATE 2-METHYLTRANSFERASE"/>
    <property type="match status" value="1"/>
</dbReference>
<protein>
    <submittedName>
        <fullName evidence="2">Methyltransferase domain-containing protein</fullName>
    </submittedName>
</protein>
<dbReference type="InterPro" id="IPR029063">
    <property type="entry name" value="SAM-dependent_MTases_sf"/>
</dbReference>
<keyword evidence="3" id="KW-1185">Reference proteome</keyword>
<keyword evidence="2" id="KW-0808">Transferase</keyword>